<dbReference type="InterPro" id="IPR013762">
    <property type="entry name" value="Integrase-like_cat_sf"/>
</dbReference>
<name>A0A1E5KX15_9ENTE</name>
<dbReference type="OrthoDB" id="2285763at2"/>
<dbReference type="Proteomes" id="UP000095256">
    <property type="component" value="Unassembled WGS sequence"/>
</dbReference>
<dbReference type="RefSeq" id="WP_069698671.1">
    <property type="nucleotide sequence ID" value="NZ_JAGGMA010000001.1"/>
</dbReference>
<sequence>MAKRGENIYKRKDGRWEGRYIKSRQQDGTIKYGYVYAKTYKDTKEKLIILKAQYQGRQVTKIEYYDTVPNFIRLWLTTSGKLNLKETTYSKYSRIITNHIEPFFYHNYLHQLSETQCIHFLNSLVTKGLSAGSIRNIFNLLRKALDTAVRESLIEKNPCKEILLPRLLKKDVRSLTCGEQKQLEAIALKEKECSPIIVALYTGMRIGELSGLRWEDVDFQEDIIYVRQTVARISIDGEQKKTKLIIHEPKTSTSYRKIPLASNLKAYLKDKRTDTTFIFSRKGHLMEPRLINYRFKAIQNEAGLKDIHFHMLRHTFATRAIEEGVDVASLSKILGHSSIKMTLDTYTYSLYENRVSAMETIDNLMIASK</sequence>
<evidence type="ECO:0000259" key="6">
    <source>
        <dbReference type="PROSITE" id="PS51900"/>
    </source>
</evidence>
<evidence type="ECO:0000256" key="4">
    <source>
        <dbReference type="PROSITE-ProRule" id="PRU01248"/>
    </source>
</evidence>
<dbReference type="Pfam" id="PF00589">
    <property type="entry name" value="Phage_integrase"/>
    <property type="match status" value="1"/>
</dbReference>
<dbReference type="InterPro" id="IPR044068">
    <property type="entry name" value="CB"/>
</dbReference>
<dbReference type="EMBL" id="MIEK01000023">
    <property type="protein sequence ID" value="OEH82396.1"/>
    <property type="molecule type" value="Genomic_DNA"/>
</dbReference>
<reference evidence="7 8" key="1">
    <citation type="submission" date="2016-09" db="EMBL/GenBank/DDBJ databases">
        <authorList>
            <person name="Capua I."/>
            <person name="De Benedictis P."/>
            <person name="Joannis T."/>
            <person name="Lombin L.H."/>
            <person name="Cattoli G."/>
        </authorList>
    </citation>
    <scope>NUCLEOTIDE SEQUENCE [LARGE SCALE GENOMIC DNA]</scope>
    <source>
        <strain evidence="7 8">LMG 25899</strain>
    </source>
</reference>
<keyword evidence="8" id="KW-1185">Reference proteome</keyword>
<dbReference type="InterPro" id="IPR050090">
    <property type="entry name" value="Tyrosine_recombinase_XerCD"/>
</dbReference>
<dbReference type="GO" id="GO:0015074">
    <property type="term" value="P:DNA integration"/>
    <property type="evidence" value="ECO:0007669"/>
    <property type="project" value="UniProtKB-KW"/>
</dbReference>
<gene>
    <name evidence="7" type="ORF">BCR26_02900</name>
</gene>
<dbReference type="STRING" id="762845.BCR26_02900"/>
<feature type="domain" description="Tyr recombinase" evidence="5">
    <location>
        <begin position="170"/>
        <end position="359"/>
    </location>
</feature>
<dbReference type="Gene3D" id="1.10.150.130">
    <property type="match status" value="1"/>
</dbReference>
<evidence type="ECO:0000313" key="7">
    <source>
        <dbReference type="EMBL" id="OEH82396.1"/>
    </source>
</evidence>
<organism evidence="7 8">
    <name type="scientific">Enterococcus rivorum</name>
    <dbReference type="NCBI Taxonomy" id="762845"/>
    <lineage>
        <taxon>Bacteria</taxon>
        <taxon>Bacillati</taxon>
        <taxon>Bacillota</taxon>
        <taxon>Bacilli</taxon>
        <taxon>Lactobacillales</taxon>
        <taxon>Enterococcaceae</taxon>
        <taxon>Enterococcus</taxon>
    </lineage>
</organism>
<accession>A0A1E5KX15</accession>
<evidence type="ECO:0000256" key="2">
    <source>
        <dbReference type="ARBA" id="ARBA00023125"/>
    </source>
</evidence>
<dbReference type="Pfam" id="PF14659">
    <property type="entry name" value="Phage_int_SAM_3"/>
    <property type="match status" value="1"/>
</dbReference>
<dbReference type="PROSITE" id="PS51898">
    <property type="entry name" value="TYR_RECOMBINASE"/>
    <property type="match status" value="1"/>
</dbReference>
<dbReference type="InterPro" id="IPR011010">
    <property type="entry name" value="DNA_brk_join_enz"/>
</dbReference>
<keyword evidence="3" id="KW-0233">DNA recombination</keyword>
<dbReference type="SUPFAM" id="SSF56349">
    <property type="entry name" value="DNA breaking-rejoining enzymes"/>
    <property type="match status" value="1"/>
</dbReference>
<keyword evidence="1" id="KW-0229">DNA integration</keyword>
<dbReference type="InterPro" id="IPR002104">
    <property type="entry name" value="Integrase_catalytic"/>
</dbReference>
<evidence type="ECO:0000256" key="1">
    <source>
        <dbReference type="ARBA" id="ARBA00022908"/>
    </source>
</evidence>
<comment type="caution">
    <text evidence="7">The sequence shown here is derived from an EMBL/GenBank/DDBJ whole genome shotgun (WGS) entry which is preliminary data.</text>
</comment>
<protein>
    <recommendedName>
        <fullName evidence="9">Integrase</fullName>
    </recommendedName>
</protein>
<dbReference type="PROSITE" id="PS51900">
    <property type="entry name" value="CB"/>
    <property type="match status" value="1"/>
</dbReference>
<keyword evidence="2 4" id="KW-0238">DNA-binding</keyword>
<dbReference type="GO" id="GO:0003677">
    <property type="term" value="F:DNA binding"/>
    <property type="evidence" value="ECO:0007669"/>
    <property type="project" value="UniProtKB-UniRule"/>
</dbReference>
<proteinExistence type="predicted"/>
<dbReference type="Gene3D" id="1.10.443.10">
    <property type="entry name" value="Intergrase catalytic core"/>
    <property type="match status" value="1"/>
</dbReference>
<evidence type="ECO:0000256" key="3">
    <source>
        <dbReference type="ARBA" id="ARBA00023172"/>
    </source>
</evidence>
<dbReference type="CDD" id="cd01189">
    <property type="entry name" value="INT_ICEBs1_C_like"/>
    <property type="match status" value="1"/>
</dbReference>
<dbReference type="PANTHER" id="PTHR30349">
    <property type="entry name" value="PHAGE INTEGRASE-RELATED"/>
    <property type="match status" value="1"/>
</dbReference>
<dbReference type="InterPro" id="IPR004107">
    <property type="entry name" value="Integrase_SAM-like_N"/>
</dbReference>
<evidence type="ECO:0008006" key="9">
    <source>
        <dbReference type="Google" id="ProtNLM"/>
    </source>
</evidence>
<dbReference type="GO" id="GO:0006310">
    <property type="term" value="P:DNA recombination"/>
    <property type="evidence" value="ECO:0007669"/>
    <property type="project" value="UniProtKB-KW"/>
</dbReference>
<dbReference type="InterPro" id="IPR010998">
    <property type="entry name" value="Integrase_recombinase_N"/>
</dbReference>
<feature type="domain" description="Core-binding (CB)" evidence="6">
    <location>
        <begin position="66"/>
        <end position="149"/>
    </location>
</feature>
<evidence type="ECO:0000313" key="8">
    <source>
        <dbReference type="Proteomes" id="UP000095256"/>
    </source>
</evidence>
<dbReference type="AlphaFoldDB" id="A0A1E5KX15"/>
<evidence type="ECO:0000259" key="5">
    <source>
        <dbReference type="PROSITE" id="PS51898"/>
    </source>
</evidence>